<gene>
    <name evidence="1" type="ORF">ACFQNG_00870</name>
</gene>
<dbReference type="Proteomes" id="UP001596500">
    <property type="component" value="Unassembled WGS sequence"/>
</dbReference>
<keyword evidence="2" id="KW-1185">Reference proteome</keyword>
<dbReference type="RefSeq" id="WP_379862904.1">
    <property type="nucleotide sequence ID" value="NZ_JBHTBW010000003.1"/>
</dbReference>
<protein>
    <submittedName>
        <fullName evidence="1">Uncharacterized protein</fullName>
    </submittedName>
</protein>
<sequence length="83" mass="9332">MKNHLPGLTQLHDQYECPRCRSGFGLLQGSPLETIQCPECGEMGSKQYFLTSDSLLFELALSRQKMEKAVLKAKLSQNGEEKN</sequence>
<name>A0ABW2RFH4_9BACL</name>
<organism evidence="1 2">
    <name type="scientific">Laceyella putida</name>
    <dbReference type="NCBI Taxonomy" id="110101"/>
    <lineage>
        <taxon>Bacteria</taxon>
        <taxon>Bacillati</taxon>
        <taxon>Bacillota</taxon>
        <taxon>Bacilli</taxon>
        <taxon>Bacillales</taxon>
        <taxon>Thermoactinomycetaceae</taxon>
        <taxon>Laceyella</taxon>
    </lineage>
</organism>
<evidence type="ECO:0000313" key="1">
    <source>
        <dbReference type="EMBL" id="MFC7439723.1"/>
    </source>
</evidence>
<dbReference type="EMBL" id="JBHTBW010000003">
    <property type="protein sequence ID" value="MFC7439723.1"/>
    <property type="molecule type" value="Genomic_DNA"/>
</dbReference>
<proteinExistence type="predicted"/>
<reference evidence="2" key="1">
    <citation type="journal article" date="2019" name="Int. J. Syst. Evol. Microbiol.">
        <title>The Global Catalogue of Microorganisms (GCM) 10K type strain sequencing project: providing services to taxonomists for standard genome sequencing and annotation.</title>
        <authorList>
            <consortium name="The Broad Institute Genomics Platform"/>
            <consortium name="The Broad Institute Genome Sequencing Center for Infectious Disease"/>
            <person name="Wu L."/>
            <person name="Ma J."/>
        </authorList>
    </citation>
    <scope>NUCLEOTIDE SEQUENCE [LARGE SCALE GENOMIC DNA]</scope>
    <source>
        <strain evidence="2">CGMCC 1.12942</strain>
    </source>
</reference>
<comment type="caution">
    <text evidence="1">The sequence shown here is derived from an EMBL/GenBank/DDBJ whole genome shotgun (WGS) entry which is preliminary data.</text>
</comment>
<accession>A0ABW2RFH4</accession>
<evidence type="ECO:0000313" key="2">
    <source>
        <dbReference type="Proteomes" id="UP001596500"/>
    </source>
</evidence>